<name>A0A372NQN6_9SPHI</name>
<reference evidence="4 5" key="1">
    <citation type="submission" date="2018-08" db="EMBL/GenBank/DDBJ databases">
        <title>Mucilaginibacter sp. MYSH2.</title>
        <authorList>
            <person name="Seo T."/>
        </authorList>
    </citation>
    <scope>NUCLEOTIDE SEQUENCE [LARGE SCALE GENOMIC DNA]</scope>
    <source>
        <strain evidence="4 5">MYSH2</strain>
    </source>
</reference>
<dbReference type="Gene3D" id="3.40.50.720">
    <property type="entry name" value="NAD(P)-binding Rossmann-like Domain"/>
    <property type="match status" value="1"/>
</dbReference>
<dbReference type="AlphaFoldDB" id="A0A372NQN6"/>
<dbReference type="OrthoDB" id="9803333at2"/>
<dbReference type="Pfam" id="PF13561">
    <property type="entry name" value="adh_short_C2"/>
    <property type="match status" value="1"/>
</dbReference>
<gene>
    <name evidence="4" type="ORF">D0C36_20195</name>
</gene>
<comment type="caution">
    <text evidence="4">The sequence shown here is derived from an EMBL/GenBank/DDBJ whole genome shotgun (WGS) entry which is preliminary data.</text>
</comment>
<dbReference type="InterPro" id="IPR020904">
    <property type="entry name" value="Sc_DH/Rdtase_CS"/>
</dbReference>
<dbReference type="PROSITE" id="PS00061">
    <property type="entry name" value="ADH_SHORT"/>
    <property type="match status" value="1"/>
</dbReference>
<dbReference type="CDD" id="cd05355">
    <property type="entry name" value="SDR_c1"/>
    <property type="match status" value="1"/>
</dbReference>
<dbReference type="NCBIfam" id="NF005214">
    <property type="entry name" value="PRK06701.1"/>
    <property type="match status" value="1"/>
</dbReference>
<evidence type="ECO:0000313" key="4">
    <source>
        <dbReference type="EMBL" id="RFZ91256.1"/>
    </source>
</evidence>
<evidence type="ECO:0000256" key="1">
    <source>
        <dbReference type="ARBA" id="ARBA00006484"/>
    </source>
</evidence>
<dbReference type="FunFam" id="3.40.50.720:FF:000084">
    <property type="entry name" value="Short-chain dehydrogenase reductase"/>
    <property type="match status" value="1"/>
</dbReference>
<dbReference type="RefSeq" id="WP_117393489.1">
    <property type="nucleotide sequence ID" value="NZ_QWDC01000003.1"/>
</dbReference>
<dbReference type="SUPFAM" id="SSF51735">
    <property type="entry name" value="NAD(P)-binding Rossmann-fold domains"/>
    <property type="match status" value="1"/>
</dbReference>
<keyword evidence="2" id="KW-0560">Oxidoreductase</keyword>
<protein>
    <submittedName>
        <fullName evidence="4">SDR family oxidoreductase</fullName>
    </submittedName>
</protein>
<accession>A0A372NQN6</accession>
<feature type="region of interest" description="Disordered" evidence="3">
    <location>
        <begin position="1"/>
        <end position="32"/>
    </location>
</feature>
<dbReference type="InterPro" id="IPR036291">
    <property type="entry name" value="NAD(P)-bd_dom_sf"/>
</dbReference>
<organism evidence="4 5">
    <name type="scientific">Mucilaginibacter conchicola</name>
    <dbReference type="NCBI Taxonomy" id="2303333"/>
    <lineage>
        <taxon>Bacteria</taxon>
        <taxon>Pseudomonadati</taxon>
        <taxon>Bacteroidota</taxon>
        <taxon>Sphingobacteriia</taxon>
        <taxon>Sphingobacteriales</taxon>
        <taxon>Sphingobacteriaceae</taxon>
        <taxon>Mucilaginibacter</taxon>
    </lineage>
</organism>
<evidence type="ECO:0000313" key="5">
    <source>
        <dbReference type="Proteomes" id="UP000264217"/>
    </source>
</evidence>
<dbReference type="Proteomes" id="UP000264217">
    <property type="component" value="Unassembled WGS sequence"/>
</dbReference>
<evidence type="ECO:0000256" key="3">
    <source>
        <dbReference type="SAM" id="MobiDB-lite"/>
    </source>
</evidence>
<feature type="compositionally biased region" description="Polar residues" evidence="3">
    <location>
        <begin position="12"/>
        <end position="23"/>
    </location>
</feature>
<dbReference type="PRINTS" id="PR00080">
    <property type="entry name" value="SDRFAMILY"/>
</dbReference>
<dbReference type="EMBL" id="QWDC01000003">
    <property type="protein sequence ID" value="RFZ91256.1"/>
    <property type="molecule type" value="Genomic_DNA"/>
</dbReference>
<dbReference type="InterPro" id="IPR002347">
    <property type="entry name" value="SDR_fam"/>
</dbReference>
<dbReference type="GO" id="GO:0016614">
    <property type="term" value="F:oxidoreductase activity, acting on CH-OH group of donors"/>
    <property type="evidence" value="ECO:0007669"/>
    <property type="project" value="UniProtKB-ARBA"/>
</dbReference>
<keyword evidence="5" id="KW-1185">Reference proteome</keyword>
<comment type="similarity">
    <text evidence="1">Belongs to the short-chain dehydrogenases/reductases (SDR) family.</text>
</comment>
<proteinExistence type="inferred from homology"/>
<feature type="compositionally biased region" description="Basic residues" evidence="3">
    <location>
        <begin position="1"/>
        <end position="11"/>
    </location>
</feature>
<dbReference type="NCBIfam" id="NF005559">
    <property type="entry name" value="PRK07231.1"/>
    <property type="match status" value="1"/>
</dbReference>
<dbReference type="PRINTS" id="PR00081">
    <property type="entry name" value="GDHRDH"/>
</dbReference>
<dbReference type="PANTHER" id="PTHR48107:SF16">
    <property type="entry name" value="NADPH-DEPENDENT ALDEHYDE REDUCTASE 1, CHLOROPLASTIC"/>
    <property type="match status" value="1"/>
</dbReference>
<dbReference type="PANTHER" id="PTHR48107">
    <property type="entry name" value="NADPH-DEPENDENT ALDEHYDE REDUCTASE-LIKE PROTEIN, CHLOROPLASTIC-RELATED"/>
    <property type="match status" value="1"/>
</dbReference>
<sequence length="299" mass="32352">MLNTRNGHKYSLKSNPMAAQQTPEKQDKQPGIEAEMNPAPEYIKATYKAAGKLDGKAALITGGDSGIGRAVSVHFAREGADIAIVYLNEDEDAQTTKELVEAAGRKCLLIKGDVKDAAFCKKAVEQTAKEFGKLNILVNNAGMQFPQKDVKAIDEQQLDTTFRTNIFAYFYFAEAALDHLKEGDCIINTTSVTAYRSSPSLIDYSSTKGAITTFTRSLATNLVEKNIRVNAVAPGPVWTPLIVSTFDEEKIKKFGSETAMKRAGQPSELGPAYVFLASDDSSFITGQVIHVNGGEVVNG</sequence>
<evidence type="ECO:0000256" key="2">
    <source>
        <dbReference type="ARBA" id="ARBA00023002"/>
    </source>
</evidence>